<dbReference type="AlphaFoldDB" id="A0A2N7CKT7"/>
<evidence type="ECO:0000313" key="2">
    <source>
        <dbReference type="EMBL" id="PMF35227.1"/>
    </source>
</evidence>
<dbReference type="RefSeq" id="WP_102481579.1">
    <property type="nucleotide sequence ID" value="NZ_MCSW01000013.1"/>
</dbReference>
<proteinExistence type="predicted"/>
<evidence type="ECO:0000313" key="3">
    <source>
        <dbReference type="Proteomes" id="UP000235405"/>
    </source>
</evidence>
<reference evidence="3" key="1">
    <citation type="submission" date="2016-07" db="EMBL/GenBank/DDBJ databases">
        <title>Nontailed viruses are major unrecognized killers of bacteria in the ocean.</title>
        <authorList>
            <person name="Kauffman K."/>
            <person name="Hussain F."/>
            <person name="Yang J."/>
            <person name="Arevalo P."/>
            <person name="Brown J."/>
            <person name="Cutler M."/>
            <person name="Kelly L."/>
            <person name="Polz M.F."/>
        </authorList>
    </citation>
    <scope>NUCLEOTIDE SEQUENCE [LARGE SCALE GENOMIC DNA]</scope>
    <source>
        <strain evidence="3">10N.286.54.F3</strain>
    </source>
</reference>
<keyword evidence="1" id="KW-0472">Membrane</keyword>
<accession>A0A2N7CKT7</accession>
<keyword evidence="1" id="KW-0812">Transmembrane</keyword>
<protein>
    <submittedName>
        <fullName evidence="2">Uncharacterized protein</fullName>
    </submittedName>
</protein>
<organism evidence="2 3">
    <name type="scientific">Vibrio splendidus</name>
    <dbReference type="NCBI Taxonomy" id="29497"/>
    <lineage>
        <taxon>Bacteria</taxon>
        <taxon>Pseudomonadati</taxon>
        <taxon>Pseudomonadota</taxon>
        <taxon>Gammaproteobacteria</taxon>
        <taxon>Vibrionales</taxon>
        <taxon>Vibrionaceae</taxon>
        <taxon>Vibrio</taxon>
    </lineage>
</organism>
<gene>
    <name evidence="2" type="ORF">BCV19_20860</name>
</gene>
<dbReference type="EMBL" id="MCSW01000013">
    <property type="protein sequence ID" value="PMF35227.1"/>
    <property type="molecule type" value="Genomic_DNA"/>
</dbReference>
<keyword evidence="1" id="KW-1133">Transmembrane helix</keyword>
<evidence type="ECO:0000256" key="1">
    <source>
        <dbReference type="SAM" id="Phobius"/>
    </source>
</evidence>
<feature type="transmembrane region" description="Helical" evidence="1">
    <location>
        <begin position="6"/>
        <end position="27"/>
    </location>
</feature>
<dbReference type="Proteomes" id="UP000235405">
    <property type="component" value="Unassembled WGS sequence"/>
</dbReference>
<name>A0A2N7CKT7_VIBSP</name>
<sequence length="209" mass="23376">MEDLVLILNIAVVVSVSIGGFLVRNYFPKYLSEKGKNLATKEDIGQITDQVESIKRQHAVELEKIKTELDVKGALRQSFQSKSLDALTAIDELLVDIHLYSWTQLAKRSPNEHYVWSNVVTLADNRHFHYYRVAIDKVKMVHGLYLTSAAKQALSDLSQSIGMLSSMELALSNDPDEAILESAVPGYSSAIKSVEKCRKKLMHELGVQS</sequence>
<comment type="caution">
    <text evidence="2">The sequence shown here is derived from an EMBL/GenBank/DDBJ whole genome shotgun (WGS) entry which is preliminary data.</text>
</comment>